<dbReference type="InterPro" id="IPR036389">
    <property type="entry name" value="RNase_III_sf"/>
</dbReference>
<dbReference type="PANTHER" id="PTHR11207">
    <property type="entry name" value="RIBONUCLEASE III"/>
    <property type="match status" value="1"/>
</dbReference>
<comment type="caution">
    <text evidence="4">The sequence shown here is derived from an EMBL/GenBank/DDBJ whole genome shotgun (WGS) entry which is preliminary data.</text>
</comment>
<gene>
    <name evidence="4" type="ORF">Cgig2_030583</name>
</gene>
<dbReference type="InterPro" id="IPR000999">
    <property type="entry name" value="RNase_III_dom"/>
</dbReference>
<dbReference type="GO" id="GO:0010468">
    <property type="term" value="P:regulation of gene expression"/>
    <property type="evidence" value="ECO:0007669"/>
    <property type="project" value="TreeGrafter"/>
</dbReference>
<dbReference type="EMBL" id="JAKOGI010001156">
    <property type="protein sequence ID" value="KAJ8427318.1"/>
    <property type="molecule type" value="Genomic_DNA"/>
</dbReference>
<keyword evidence="2" id="KW-0732">Signal</keyword>
<sequence length="185" mass="19934">MEARGAVCFAVFIVIIANSTALQISADDQAQEQIITAYSPFSIALKTLQKQINYTFDRIDLLRRAMTHASFSQENNKALSVLGTSIIETSVSLRYLVDDIDVSTKVLNMKIAEIVNVESSCAVDGMRLGLHTVIRVSRKTNSTAPAVVCGAFRAIFGAIAIDTGSSDNAGNVFWNVHAHNGVVAL</sequence>
<dbReference type="FunFam" id="1.10.1520.10:FF:000020">
    <property type="entry name" value="Protein NUCLEAR FUSION DEFECTIVE 2"/>
    <property type="match status" value="1"/>
</dbReference>
<evidence type="ECO:0000313" key="4">
    <source>
        <dbReference type="EMBL" id="KAJ8427318.1"/>
    </source>
</evidence>
<keyword evidence="5" id="KW-1185">Reference proteome</keyword>
<keyword evidence="1" id="KW-0694">RNA-binding</keyword>
<evidence type="ECO:0000259" key="3">
    <source>
        <dbReference type="PROSITE" id="PS50142"/>
    </source>
</evidence>
<proteinExistence type="predicted"/>
<dbReference type="GO" id="GO:0004525">
    <property type="term" value="F:ribonuclease III activity"/>
    <property type="evidence" value="ECO:0007669"/>
    <property type="project" value="InterPro"/>
</dbReference>
<feature type="chain" id="PRO_5040355665" description="RNase III domain-containing protein" evidence="2">
    <location>
        <begin position="22"/>
        <end position="185"/>
    </location>
</feature>
<dbReference type="PROSITE" id="PS50142">
    <property type="entry name" value="RNASE_3_2"/>
    <property type="match status" value="1"/>
</dbReference>
<dbReference type="PANTHER" id="PTHR11207:SF0">
    <property type="entry name" value="RIBONUCLEASE 3"/>
    <property type="match status" value="1"/>
</dbReference>
<dbReference type="GO" id="GO:0006396">
    <property type="term" value="P:RNA processing"/>
    <property type="evidence" value="ECO:0007669"/>
    <property type="project" value="InterPro"/>
</dbReference>
<dbReference type="Pfam" id="PF14622">
    <property type="entry name" value="Ribonucleas_3_3"/>
    <property type="match status" value="1"/>
</dbReference>
<evidence type="ECO:0000256" key="1">
    <source>
        <dbReference type="ARBA" id="ARBA00022884"/>
    </source>
</evidence>
<dbReference type="GO" id="GO:0003725">
    <property type="term" value="F:double-stranded RNA binding"/>
    <property type="evidence" value="ECO:0007669"/>
    <property type="project" value="TreeGrafter"/>
</dbReference>
<dbReference type="OrthoDB" id="1925749at2759"/>
<dbReference type="AlphaFoldDB" id="A0A9Q1GWE0"/>
<accession>A0A9Q1GWE0</accession>
<evidence type="ECO:0000256" key="2">
    <source>
        <dbReference type="SAM" id="SignalP"/>
    </source>
</evidence>
<feature type="signal peptide" evidence="2">
    <location>
        <begin position="1"/>
        <end position="21"/>
    </location>
</feature>
<reference evidence="4" key="1">
    <citation type="submission" date="2022-04" db="EMBL/GenBank/DDBJ databases">
        <title>Carnegiea gigantea Genome sequencing and assembly v2.</title>
        <authorList>
            <person name="Copetti D."/>
            <person name="Sanderson M.J."/>
            <person name="Burquez A."/>
            <person name="Wojciechowski M.F."/>
        </authorList>
    </citation>
    <scope>NUCLEOTIDE SEQUENCE</scope>
    <source>
        <strain evidence="4">SGP5-SGP5p</strain>
        <tissue evidence="4">Aerial part</tissue>
    </source>
</reference>
<organism evidence="4 5">
    <name type="scientific">Carnegiea gigantea</name>
    <dbReference type="NCBI Taxonomy" id="171969"/>
    <lineage>
        <taxon>Eukaryota</taxon>
        <taxon>Viridiplantae</taxon>
        <taxon>Streptophyta</taxon>
        <taxon>Embryophyta</taxon>
        <taxon>Tracheophyta</taxon>
        <taxon>Spermatophyta</taxon>
        <taxon>Magnoliopsida</taxon>
        <taxon>eudicotyledons</taxon>
        <taxon>Gunneridae</taxon>
        <taxon>Pentapetalae</taxon>
        <taxon>Caryophyllales</taxon>
        <taxon>Cactineae</taxon>
        <taxon>Cactaceae</taxon>
        <taxon>Cactoideae</taxon>
        <taxon>Echinocereeae</taxon>
        <taxon>Carnegiea</taxon>
    </lineage>
</organism>
<dbReference type="GO" id="GO:0005634">
    <property type="term" value="C:nucleus"/>
    <property type="evidence" value="ECO:0007669"/>
    <property type="project" value="TreeGrafter"/>
</dbReference>
<name>A0A9Q1GWE0_9CARY</name>
<dbReference type="SUPFAM" id="SSF69065">
    <property type="entry name" value="RNase III domain-like"/>
    <property type="match status" value="1"/>
</dbReference>
<dbReference type="SMART" id="SM00535">
    <property type="entry name" value="RIBOc"/>
    <property type="match status" value="1"/>
</dbReference>
<evidence type="ECO:0000313" key="5">
    <source>
        <dbReference type="Proteomes" id="UP001153076"/>
    </source>
</evidence>
<dbReference type="Gene3D" id="1.10.1520.10">
    <property type="entry name" value="Ribonuclease III domain"/>
    <property type="match status" value="1"/>
</dbReference>
<feature type="domain" description="RNase III" evidence="3">
    <location>
        <begin position="45"/>
        <end position="164"/>
    </location>
</feature>
<protein>
    <recommendedName>
        <fullName evidence="3">RNase III domain-containing protein</fullName>
    </recommendedName>
</protein>
<dbReference type="Proteomes" id="UP001153076">
    <property type="component" value="Unassembled WGS sequence"/>
</dbReference>